<keyword evidence="2" id="KW-1185">Reference proteome</keyword>
<dbReference type="RefSeq" id="WP_382232316.1">
    <property type="nucleotide sequence ID" value="NZ_JBHTCC010000001.1"/>
</dbReference>
<evidence type="ECO:0000313" key="1">
    <source>
        <dbReference type="EMBL" id="MFC7297142.1"/>
    </source>
</evidence>
<comment type="caution">
    <text evidence="1">The sequence shown here is derived from an EMBL/GenBank/DDBJ whole genome shotgun (WGS) entry which is preliminary data.</text>
</comment>
<protein>
    <submittedName>
        <fullName evidence="1">Uncharacterized protein</fullName>
    </submittedName>
</protein>
<dbReference type="EMBL" id="JBHTCC010000001">
    <property type="protein sequence ID" value="MFC7297142.1"/>
    <property type="molecule type" value="Genomic_DNA"/>
</dbReference>
<accession>A0ABW2J1B2</accession>
<gene>
    <name evidence="1" type="ORF">ACFQO0_01680</name>
</gene>
<evidence type="ECO:0000313" key="2">
    <source>
        <dbReference type="Proteomes" id="UP001596379"/>
    </source>
</evidence>
<reference evidence="2" key="1">
    <citation type="journal article" date="2019" name="Int. J. Syst. Evol. Microbiol.">
        <title>The Global Catalogue of Microorganisms (GCM) 10K type strain sequencing project: providing services to taxonomists for standard genome sequencing and annotation.</title>
        <authorList>
            <consortium name="The Broad Institute Genomics Platform"/>
            <consortium name="The Broad Institute Genome Sequencing Center for Infectious Disease"/>
            <person name="Wu L."/>
            <person name="Ma J."/>
        </authorList>
    </citation>
    <scope>NUCLEOTIDE SEQUENCE [LARGE SCALE GENOMIC DNA]</scope>
    <source>
        <strain evidence="2">CCUG 36956</strain>
    </source>
</reference>
<name>A0ABW2J1B2_9BURK</name>
<sequence length="389" mass="43563">MQATLTRQILAFREIYFRSRKVTISLWKLNEIYPDNHDFFGALLKADRWGNQWSKSGVLLRFGAGSIGTAISLDPVAAKHLSLGLMNAVHQHEASFGISWSEHDDQRSAIAEARLHGSALKTSNSFAHALYLLIKNLPLNGYERSFKMAEDTLWSERFLVGISVHAIAVEDVDFLMMKMDVPDVYQTQIRIQLPNTSFIHIGFEQGNINTYKFYLEFLPGNIDANTPHPLYLGYKWNAENAAQRAISSYTQPRRLSLPQLLEKVSAMYGSEPKNAAVCNIAKAIITHAARKVSTTELLFVEVQEENTPRLSFDINLYETGITVSDLQPLLLKLCEHYAIGKKEFDTLLTRTGKDLAGHLSGGTDRNGNTFLTTYHARVTTGGTIDAHSV</sequence>
<dbReference type="Proteomes" id="UP001596379">
    <property type="component" value="Unassembled WGS sequence"/>
</dbReference>
<organism evidence="1 2">
    <name type="scientific">Herminiimonas aquatilis</name>
    <dbReference type="NCBI Taxonomy" id="345342"/>
    <lineage>
        <taxon>Bacteria</taxon>
        <taxon>Pseudomonadati</taxon>
        <taxon>Pseudomonadota</taxon>
        <taxon>Betaproteobacteria</taxon>
        <taxon>Burkholderiales</taxon>
        <taxon>Oxalobacteraceae</taxon>
        <taxon>Herminiimonas</taxon>
    </lineage>
</organism>
<proteinExistence type="predicted"/>